<gene>
    <name evidence="2" type="ORF">M6B38_407455</name>
</gene>
<reference evidence="2" key="2">
    <citation type="submission" date="2023-04" db="EMBL/GenBank/DDBJ databases">
        <authorList>
            <person name="Bruccoleri R.E."/>
            <person name="Oakeley E.J."/>
            <person name="Faust A.-M."/>
            <person name="Dessus-Babus S."/>
            <person name="Altorfer M."/>
            <person name="Burckhardt D."/>
            <person name="Oertli M."/>
            <person name="Naumann U."/>
            <person name="Petersen F."/>
            <person name="Wong J."/>
        </authorList>
    </citation>
    <scope>NUCLEOTIDE SEQUENCE</scope>
    <source>
        <strain evidence="2">GSM-AAB239-AS_SAM_17_03QT</strain>
        <tissue evidence="2">Leaf</tissue>
    </source>
</reference>
<comment type="caution">
    <text evidence="2">The sequence shown here is derived from an EMBL/GenBank/DDBJ whole genome shotgun (WGS) entry which is preliminary data.</text>
</comment>
<accession>A0AAX6FPA8</accession>
<sequence length="242" mass="26238">MKLAPKVIFLVRGPNGFGPSLLEALLPNPNSHLSRSETATVELSLESYGVADQKVSVDLVHFLDPQGSPQVSILLIPNYAPPISACAVREVLSFCTTEDIAGMPVIIVPSIMKALKFNRERTNVSSSSEQEVTIYGAEIGGTTSFTQAMVTGTTAIPPSIRMDSEPLACLLPMARVLRLPTVLLIASGGQSQRSTDYELQAMEKVGQFLADGVGLSFSKERIQHKQVERSRGPQEPWRALYL</sequence>
<evidence type="ECO:0000259" key="1">
    <source>
        <dbReference type="Pfam" id="PF25428"/>
    </source>
</evidence>
<proteinExistence type="predicted"/>
<dbReference type="PANTHER" id="PTHR37221:SF1">
    <property type="entry name" value="OS02G0582400 PROTEIN"/>
    <property type="match status" value="1"/>
</dbReference>
<reference evidence="2" key="1">
    <citation type="journal article" date="2023" name="GigaByte">
        <title>Genome assembly of the bearded iris, Iris pallida Lam.</title>
        <authorList>
            <person name="Bruccoleri R.E."/>
            <person name="Oakeley E.J."/>
            <person name="Faust A.M.E."/>
            <person name="Altorfer M."/>
            <person name="Dessus-Babus S."/>
            <person name="Burckhardt D."/>
            <person name="Oertli M."/>
            <person name="Naumann U."/>
            <person name="Petersen F."/>
            <person name="Wong J."/>
        </authorList>
    </citation>
    <scope>NUCLEOTIDE SEQUENCE</scope>
    <source>
        <strain evidence="2">GSM-AAB239-AS_SAM_17_03QT</strain>
    </source>
</reference>
<protein>
    <recommendedName>
        <fullName evidence="1">DUF7894 domain-containing protein</fullName>
    </recommendedName>
</protein>
<evidence type="ECO:0000313" key="3">
    <source>
        <dbReference type="Proteomes" id="UP001140949"/>
    </source>
</evidence>
<dbReference type="Pfam" id="PF25428">
    <property type="entry name" value="DUF7894"/>
    <property type="match status" value="1"/>
</dbReference>
<evidence type="ECO:0000313" key="2">
    <source>
        <dbReference type="EMBL" id="KAJ6818160.1"/>
    </source>
</evidence>
<dbReference type="InterPro" id="IPR057216">
    <property type="entry name" value="DUF7894"/>
</dbReference>
<name>A0AAX6FPA8_IRIPA</name>
<feature type="domain" description="DUF7894" evidence="1">
    <location>
        <begin position="1"/>
        <end position="241"/>
    </location>
</feature>
<dbReference type="AlphaFoldDB" id="A0AAX6FPA8"/>
<dbReference type="EMBL" id="JANAVB010027397">
    <property type="protein sequence ID" value="KAJ6818160.1"/>
    <property type="molecule type" value="Genomic_DNA"/>
</dbReference>
<keyword evidence="3" id="KW-1185">Reference proteome</keyword>
<dbReference type="PANTHER" id="PTHR37221">
    <property type="entry name" value="OS02G0582400 PROTEIN"/>
    <property type="match status" value="1"/>
</dbReference>
<dbReference type="Proteomes" id="UP001140949">
    <property type="component" value="Unassembled WGS sequence"/>
</dbReference>
<organism evidence="2 3">
    <name type="scientific">Iris pallida</name>
    <name type="common">Sweet iris</name>
    <dbReference type="NCBI Taxonomy" id="29817"/>
    <lineage>
        <taxon>Eukaryota</taxon>
        <taxon>Viridiplantae</taxon>
        <taxon>Streptophyta</taxon>
        <taxon>Embryophyta</taxon>
        <taxon>Tracheophyta</taxon>
        <taxon>Spermatophyta</taxon>
        <taxon>Magnoliopsida</taxon>
        <taxon>Liliopsida</taxon>
        <taxon>Asparagales</taxon>
        <taxon>Iridaceae</taxon>
        <taxon>Iridoideae</taxon>
        <taxon>Irideae</taxon>
        <taxon>Iris</taxon>
    </lineage>
</organism>